<dbReference type="PROSITE" id="PS00211">
    <property type="entry name" value="ABC_TRANSPORTER_1"/>
    <property type="match status" value="1"/>
</dbReference>
<keyword evidence="7" id="KW-0408">Iron</keyword>
<keyword evidence="2" id="KW-0813">Transport</keyword>
<dbReference type="InterPro" id="IPR051535">
    <property type="entry name" value="Siderophore_ABC-ATPase"/>
</dbReference>
<dbReference type="InterPro" id="IPR017871">
    <property type="entry name" value="ABC_transporter-like_CS"/>
</dbReference>
<evidence type="ECO:0000256" key="1">
    <source>
        <dbReference type="ARBA" id="ARBA00004202"/>
    </source>
</evidence>
<dbReference type="HOGENOM" id="CLU_000604_1_11_12"/>
<proteinExistence type="predicted"/>
<name>A0A0E2E2R1_TREDN</name>
<keyword evidence="3" id="KW-1003">Cell membrane</keyword>
<keyword evidence="9" id="KW-0472">Membrane</keyword>
<organism evidence="11">
    <name type="scientific">Treponema denticola H-22</name>
    <dbReference type="NCBI Taxonomy" id="999432"/>
    <lineage>
        <taxon>Bacteria</taxon>
        <taxon>Pseudomonadati</taxon>
        <taxon>Spirochaetota</taxon>
        <taxon>Spirochaetia</taxon>
        <taxon>Spirochaetales</taxon>
        <taxon>Treponemataceae</taxon>
        <taxon>Treponema</taxon>
    </lineage>
</organism>
<comment type="subcellular location">
    <subcellularLocation>
        <location evidence="1">Cell membrane</location>
        <topology evidence="1">Peripheral membrane protein</topology>
    </subcellularLocation>
</comment>
<keyword evidence="6" id="KW-0067">ATP-binding</keyword>
<dbReference type="RefSeq" id="WP_002685425.1">
    <property type="nucleotide sequence ID" value="NZ_CM001795.1"/>
</dbReference>
<dbReference type="GO" id="GO:0005886">
    <property type="term" value="C:plasma membrane"/>
    <property type="evidence" value="ECO:0007669"/>
    <property type="project" value="UniProtKB-SubCell"/>
</dbReference>
<evidence type="ECO:0000256" key="7">
    <source>
        <dbReference type="ARBA" id="ARBA00023004"/>
    </source>
</evidence>
<dbReference type="PANTHER" id="PTHR42771:SF2">
    <property type="entry name" value="IRON(3+)-HYDROXAMATE IMPORT ATP-BINDING PROTEIN FHUC"/>
    <property type="match status" value="1"/>
</dbReference>
<dbReference type="Pfam" id="PF00005">
    <property type="entry name" value="ABC_tran"/>
    <property type="match status" value="1"/>
</dbReference>
<keyword evidence="8" id="KW-0406">Ion transport</keyword>
<dbReference type="PROSITE" id="PS50893">
    <property type="entry name" value="ABC_TRANSPORTER_2"/>
    <property type="match status" value="1"/>
</dbReference>
<accession>A0A0E2E2R1</accession>
<dbReference type="EMBL" id="AGDV01000020">
    <property type="protein sequence ID" value="EMB31655.1"/>
    <property type="molecule type" value="Genomic_DNA"/>
</dbReference>
<dbReference type="Proteomes" id="UP000011705">
    <property type="component" value="Chromosome"/>
</dbReference>
<dbReference type="PATRIC" id="fig|999432.5.peg.2113"/>
<dbReference type="PANTHER" id="PTHR42771">
    <property type="entry name" value="IRON(3+)-HYDROXAMATE IMPORT ATP-BINDING PROTEIN FHUC"/>
    <property type="match status" value="1"/>
</dbReference>
<dbReference type="GO" id="GO:0016887">
    <property type="term" value="F:ATP hydrolysis activity"/>
    <property type="evidence" value="ECO:0007669"/>
    <property type="project" value="InterPro"/>
</dbReference>
<gene>
    <name evidence="11" type="ORF">HMPREF9726_02035</name>
</gene>
<keyword evidence="4" id="KW-0410">Iron transport</keyword>
<evidence type="ECO:0000256" key="3">
    <source>
        <dbReference type="ARBA" id="ARBA00022475"/>
    </source>
</evidence>
<comment type="caution">
    <text evidence="11">The sequence shown here is derived from an EMBL/GenBank/DDBJ whole genome shotgun (WGS) entry which is preliminary data.</text>
</comment>
<dbReference type="AlphaFoldDB" id="A0A0E2E2R1"/>
<dbReference type="SUPFAM" id="SSF52540">
    <property type="entry name" value="P-loop containing nucleoside triphosphate hydrolases"/>
    <property type="match status" value="1"/>
</dbReference>
<dbReference type="FunFam" id="3.40.50.300:FF:000134">
    <property type="entry name" value="Iron-enterobactin ABC transporter ATP-binding protein"/>
    <property type="match status" value="1"/>
</dbReference>
<evidence type="ECO:0000256" key="5">
    <source>
        <dbReference type="ARBA" id="ARBA00022741"/>
    </source>
</evidence>
<evidence type="ECO:0000256" key="8">
    <source>
        <dbReference type="ARBA" id="ARBA00023065"/>
    </source>
</evidence>
<dbReference type="GO" id="GO:0006826">
    <property type="term" value="P:iron ion transport"/>
    <property type="evidence" value="ECO:0007669"/>
    <property type="project" value="UniProtKB-KW"/>
</dbReference>
<protein>
    <recommendedName>
        <fullName evidence="10">ABC transporter domain-containing protein</fullName>
    </recommendedName>
</protein>
<dbReference type="Gene3D" id="3.40.50.300">
    <property type="entry name" value="P-loop containing nucleotide triphosphate hydrolases"/>
    <property type="match status" value="1"/>
</dbReference>
<keyword evidence="5" id="KW-0547">Nucleotide-binding</keyword>
<feature type="domain" description="ABC transporter" evidence="10">
    <location>
        <begin position="4"/>
        <end position="240"/>
    </location>
</feature>
<evidence type="ECO:0000256" key="6">
    <source>
        <dbReference type="ARBA" id="ARBA00022840"/>
    </source>
</evidence>
<evidence type="ECO:0000256" key="4">
    <source>
        <dbReference type="ARBA" id="ARBA00022496"/>
    </source>
</evidence>
<dbReference type="GO" id="GO:0005524">
    <property type="term" value="F:ATP binding"/>
    <property type="evidence" value="ECO:0007669"/>
    <property type="project" value="UniProtKB-KW"/>
</dbReference>
<evidence type="ECO:0000256" key="9">
    <source>
        <dbReference type="ARBA" id="ARBA00023136"/>
    </source>
</evidence>
<dbReference type="SMART" id="SM00382">
    <property type="entry name" value="AAA"/>
    <property type="match status" value="1"/>
</dbReference>
<evidence type="ECO:0000313" key="11">
    <source>
        <dbReference type="EMBL" id="EMB31655.1"/>
    </source>
</evidence>
<dbReference type="InterPro" id="IPR003439">
    <property type="entry name" value="ABC_transporter-like_ATP-bd"/>
</dbReference>
<sequence length="258" mass="29115">MDMLRIEDLSLSYGDKPVVQNLNLRVKKGQVVSIIGPNASGKSTILKSIAGIIKPVSGKIFIEEKDISKMDSKKLAQKVSILLQQNKTLDDMSIEELVYFGRYPHKKWFEGFEASDKKIIEEAMKLTNTFALRDKTLETLSGGERQRAWIAMALAQEPDILLFDEPTTYLDLAHQIEFLELVNRLNKETGVTVVLVLHDLNQAARYGNYLFAMKEGKIFAQGSPEEVLNPQNILSIYNIEAKIFNAAGYPVVIPERRL</sequence>
<reference evidence="11" key="1">
    <citation type="submission" date="2012-01" db="EMBL/GenBank/DDBJ databases">
        <title>The Genome Sequence of Treponema denticola H-22.</title>
        <authorList>
            <consortium name="The Broad Institute Genome Sequencing Platform"/>
            <person name="Earl A."/>
            <person name="Ward D."/>
            <person name="Feldgarden M."/>
            <person name="Gevers D."/>
            <person name="Blanton J.M."/>
            <person name="Fenno C.J."/>
            <person name="Baranova O.V."/>
            <person name="Mathney J."/>
            <person name="Dewhirst F.E."/>
            <person name="Izard J."/>
            <person name="Young S.K."/>
            <person name="Zeng Q."/>
            <person name="Gargeya S."/>
            <person name="Fitzgerald M."/>
            <person name="Haas B."/>
            <person name="Abouelleil A."/>
            <person name="Alvarado L."/>
            <person name="Arachchi H.M."/>
            <person name="Berlin A."/>
            <person name="Chapman S.B."/>
            <person name="Gearin G."/>
            <person name="Goldberg J."/>
            <person name="Griggs A."/>
            <person name="Gujja S."/>
            <person name="Hansen M."/>
            <person name="Heiman D."/>
            <person name="Howarth C."/>
            <person name="Larimer J."/>
            <person name="Lui A."/>
            <person name="MacDonald P.J.P."/>
            <person name="McCowen C."/>
            <person name="Montmayeur A."/>
            <person name="Murphy C."/>
            <person name="Neiman D."/>
            <person name="Pearson M."/>
            <person name="Priest M."/>
            <person name="Roberts A."/>
            <person name="Saif S."/>
            <person name="Shea T."/>
            <person name="Sisk P."/>
            <person name="Stolte C."/>
            <person name="Sykes S."/>
            <person name="Wortman J."/>
            <person name="Nusbaum C."/>
            <person name="Birren B."/>
        </authorList>
    </citation>
    <scope>NUCLEOTIDE SEQUENCE [LARGE SCALE GENOMIC DNA]</scope>
    <source>
        <strain evidence="11">H-22</strain>
    </source>
</reference>
<dbReference type="InterPro" id="IPR003593">
    <property type="entry name" value="AAA+_ATPase"/>
</dbReference>
<evidence type="ECO:0000256" key="2">
    <source>
        <dbReference type="ARBA" id="ARBA00022448"/>
    </source>
</evidence>
<evidence type="ECO:0000259" key="10">
    <source>
        <dbReference type="PROSITE" id="PS50893"/>
    </source>
</evidence>
<dbReference type="InterPro" id="IPR027417">
    <property type="entry name" value="P-loop_NTPase"/>
</dbReference>
<dbReference type="CDD" id="cd03214">
    <property type="entry name" value="ABC_Iron-Siderophores_B12_Hemin"/>
    <property type="match status" value="1"/>
</dbReference>